<name>A0A7H9B6K3_ZYGMR</name>
<evidence type="ECO:0000256" key="2">
    <source>
        <dbReference type="ARBA" id="ARBA00004370"/>
    </source>
</evidence>
<dbReference type="KEGG" id="zmk:HG535_0G02390"/>
<keyword evidence="4 8" id="KW-1133">Transmembrane helix</keyword>
<dbReference type="GO" id="GO:0005739">
    <property type="term" value="C:mitochondrion"/>
    <property type="evidence" value="ECO:0007669"/>
    <property type="project" value="UniProtKB-SubCell"/>
</dbReference>
<sequence>MLRAIGHAVRPKCKRFSTMGMVLQKALFNDKNRANPIKLPDRDDLLNMSEQLKIQSCATSTRAQNQLNTMKYQDILTSNGFHSKQSESIVALLLEILNDEFYSSYNKKYLKNMELENQSHLFHAAETELKFAIQNSRESQLNDQHLQLMKLLRDVDSLHDEINEMIINLLQKDSKVDFNNQKIENTLLQKQIKMELNNCSHKITTKILGNTRSDIENFRWQTTRSGLLAILVLVFMIMGGASFSRRVAASNVPVQVTLHTVNPEEGDRDEGDTEEEDEN</sequence>
<dbReference type="PANTHER" id="PTHR14360:SF12">
    <property type="entry name" value="MOZ PROTEIN REPRESENTS A CHROMATIN-ASSOCIATED ACETYLTRANSFERASE"/>
    <property type="match status" value="1"/>
</dbReference>
<comment type="subcellular location">
    <subcellularLocation>
        <location evidence="2">Membrane</location>
    </subcellularLocation>
    <subcellularLocation>
        <location evidence="1">Mitochondrion</location>
    </subcellularLocation>
</comment>
<reference evidence="9 10" key="1">
    <citation type="submission" date="2020-07" db="EMBL/GenBank/DDBJ databases">
        <title>The yeast mating-type switching endonuclease HO is a domesticated member of an unorthodox homing genetic element family.</title>
        <authorList>
            <person name="Coughlan A.Y."/>
            <person name="Lombardi L."/>
            <person name="Braun-Galleani S."/>
            <person name="Martos A.R."/>
            <person name="Galeote V."/>
            <person name="Bigey F."/>
            <person name="Dequin S."/>
            <person name="Byrne K.P."/>
            <person name="Wolfe K.H."/>
        </authorList>
    </citation>
    <scope>NUCLEOTIDE SEQUENCE [LARGE SCALE GENOMIC DNA]</scope>
    <source>
        <strain evidence="9 10">NRRL Y-6702</strain>
    </source>
</reference>
<feature type="transmembrane region" description="Helical" evidence="8">
    <location>
        <begin position="226"/>
        <end position="243"/>
    </location>
</feature>
<dbReference type="InterPro" id="IPR024461">
    <property type="entry name" value="CCDC90-like"/>
</dbReference>
<evidence type="ECO:0000256" key="4">
    <source>
        <dbReference type="ARBA" id="ARBA00022989"/>
    </source>
</evidence>
<dbReference type="Proteomes" id="UP000509704">
    <property type="component" value="Chromosome 7"/>
</dbReference>
<organism evidence="9 10">
    <name type="scientific">Zygotorulaspora mrakii</name>
    <name type="common">Zygosaccharomyces mrakii</name>
    <dbReference type="NCBI Taxonomy" id="42260"/>
    <lineage>
        <taxon>Eukaryota</taxon>
        <taxon>Fungi</taxon>
        <taxon>Dikarya</taxon>
        <taxon>Ascomycota</taxon>
        <taxon>Saccharomycotina</taxon>
        <taxon>Saccharomycetes</taxon>
        <taxon>Saccharomycetales</taxon>
        <taxon>Saccharomycetaceae</taxon>
        <taxon>Zygotorulaspora</taxon>
    </lineage>
</organism>
<keyword evidence="5" id="KW-0175">Coiled coil</keyword>
<evidence type="ECO:0000313" key="10">
    <source>
        <dbReference type="Proteomes" id="UP000509704"/>
    </source>
</evidence>
<evidence type="ECO:0000256" key="8">
    <source>
        <dbReference type="SAM" id="Phobius"/>
    </source>
</evidence>
<evidence type="ECO:0000256" key="7">
    <source>
        <dbReference type="ARBA" id="ARBA00023136"/>
    </source>
</evidence>
<dbReference type="PANTHER" id="PTHR14360">
    <property type="entry name" value="PROTEIN FMP32, MITOCHONDRIAL"/>
    <property type="match status" value="1"/>
</dbReference>
<dbReference type="RefSeq" id="XP_037146080.1">
    <property type="nucleotide sequence ID" value="XM_037290185.1"/>
</dbReference>
<dbReference type="GeneID" id="59238138"/>
<gene>
    <name evidence="9" type="ORF">HG535_0G02390</name>
</gene>
<keyword evidence="6" id="KW-0496">Mitochondrion</keyword>
<evidence type="ECO:0000313" key="9">
    <source>
        <dbReference type="EMBL" id="QLG74355.1"/>
    </source>
</evidence>
<accession>A0A7H9B6K3</accession>
<evidence type="ECO:0000256" key="5">
    <source>
        <dbReference type="ARBA" id="ARBA00023054"/>
    </source>
</evidence>
<keyword evidence="7 8" id="KW-0472">Membrane</keyword>
<dbReference type="AlphaFoldDB" id="A0A7H9B6K3"/>
<dbReference type="GO" id="GO:0016020">
    <property type="term" value="C:membrane"/>
    <property type="evidence" value="ECO:0007669"/>
    <property type="project" value="UniProtKB-SubCell"/>
</dbReference>
<dbReference type="Pfam" id="PF07798">
    <property type="entry name" value="CCDC90-like"/>
    <property type="match status" value="1"/>
</dbReference>
<protein>
    <submittedName>
        <fullName evidence="9">Uncharacterized protein</fullName>
    </submittedName>
</protein>
<dbReference type="OrthoDB" id="5424147at2759"/>
<proteinExistence type="predicted"/>
<evidence type="ECO:0000256" key="3">
    <source>
        <dbReference type="ARBA" id="ARBA00022692"/>
    </source>
</evidence>
<dbReference type="EMBL" id="CP058610">
    <property type="protein sequence ID" value="QLG74355.1"/>
    <property type="molecule type" value="Genomic_DNA"/>
</dbReference>
<evidence type="ECO:0000256" key="6">
    <source>
        <dbReference type="ARBA" id="ARBA00023128"/>
    </source>
</evidence>
<keyword evidence="10" id="KW-1185">Reference proteome</keyword>
<evidence type="ECO:0000256" key="1">
    <source>
        <dbReference type="ARBA" id="ARBA00004173"/>
    </source>
</evidence>
<keyword evidence="3 8" id="KW-0812">Transmembrane</keyword>